<dbReference type="Proteomes" id="UP001164459">
    <property type="component" value="Chromosome"/>
</dbReference>
<evidence type="ECO:0000313" key="3">
    <source>
        <dbReference type="Proteomes" id="UP001164459"/>
    </source>
</evidence>
<proteinExistence type="predicted"/>
<sequence length="127" mass="12940">MIEHSDVSRVAEGLPRWVTQTASGQGSGAQGGPYSGACVLESGWLSIEAGGGDLAGPDDLAGSFDMASLQGTAPSRRGPRRAAGNRAEPQGPAATTLNSVDSAKLTPDAQSIDEARMSSTLTPRTRT</sequence>
<protein>
    <submittedName>
        <fullName evidence="2">Uncharacterized protein</fullName>
    </submittedName>
</protein>
<accession>A0ABY7GY66</accession>
<dbReference type="RefSeq" id="WP_269034197.1">
    <property type="nucleotide sequence ID" value="NZ_CP114040.1"/>
</dbReference>
<organism evidence="2 3">
    <name type="scientific">Nannocystis punicea</name>
    <dbReference type="NCBI Taxonomy" id="2995304"/>
    <lineage>
        <taxon>Bacteria</taxon>
        <taxon>Pseudomonadati</taxon>
        <taxon>Myxococcota</taxon>
        <taxon>Polyangia</taxon>
        <taxon>Nannocystales</taxon>
        <taxon>Nannocystaceae</taxon>
        <taxon>Nannocystis</taxon>
    </lineage>
</organism>
<name>A0ABY7GY66_9BACT</name>
<feature type="compositionally biased region" description="Polar residues" evidence="1">
    <location>
        <begin position="117"/>
        <end position="127"/>
    </location>
</feature>
<feature type="region of interest" description="Disordered" evidence="1">
    <location>
        <begin position="62"/>
        <end position="127"/>
    </location>
</feature>
<gene>
    <name evidence="2" type="ORF">O0S08_37100</name>
</gene>
<keyword evidence="3" id="KW-1185">Reference proteome</keyword>
<evidence type="ECO:0000313" key="2">
    <source>
        <dbReference type="EMBL" id="WAS91835.1"/>
    </source>
</evidence>
<dbReference type="EMBL" id="CP114040">
    <property type="protein sequence ID" value="WAS91835.1"/>
    <property type="molecule type" value="Genomic_DNA"/>
</dbReference>
<reference evidence="2" key="1">
    <citation type="submission" date="2022-11" db="EMBL/GenBank/DDBJ databases">
        <title>Minimal conservation of predation-associated metabolite biosynthetic gene clusters underscores biosynthetic potential of Myxococcota including descriptions for ten novel species: Archangium lansinium sp. nov., Myxococcus landrumus sp. nov., Nannocystis bai.</title>
        <authorList>
            <person name="Ahearne A."/>
            <person name="Stevens C."/>
            <person name="Dowd S."/>
        </authorList>
    </citation>
    <scope>NUCLEOTIDE SEQUENCE</scope>
    <source>
        <strain evidence="2">Fl3</strain>
    </source>
</reference>
<feature type="compositionally biased region" description="Low complexity" evidence="1">
    <location>
        <begin position="71"/>
        <end position="89"/>
    </location>
</feature>
<evidence type="ECO:0000256" key="1">
    <source>
        <dbReference type="SAM" id="MobiDB-lite"/>
    </source>
</evidence>